<name>A0ABR4E6W5_9PEZI</name>
<sequence>MTYIRCISASILETPDPPLGPDGVTFEAITEFFSQENYDEVNTETKTSMLVQLAFVMVHGWLGKAMADWQLE</sequence>
<reference evidence="1 2" key="1">
    <citation type="submission" date="2024-03" db="EMBL/GenBank/DDBJ databases">
        <title>A high-quality draft genome sequence of Diaporthe vaccinii, a causative agent of upright dieback and viscid rot disease in cranberry plants.</title>
        <authorList>
            <person name="Sarrasin M."/>
            <person name="Lang B.F."/>
            <person name="Burger G."/>
        </authorList>
    </citation>
    <scope>NUCLEOTIDE SEQUENCE [LARGE SCALE GENOMIC DNA]</scope>
    <source>
        <strain evidence="1 2">IS7</strain>
    </source>
</reference>
<accession>A0ABR4E6W5</accession>
<comment type="caution">
    <text evidence="1">The sequence shown here is derived from an EMBL/GenBank/DDBJ whole genome shotgun (WGS) entry which is preliminary data.</text>
</comment>
<evidence type="ECO:0000313" key="1">
    <source>
        <dbReference type="EMBL" id="KAL2278147.1"/>
    </source>
</evidence>
<keyword evidence="2" id="KW-1185">Reference proteome</keyword>
<organism evidence="1 2">
    <name type="scientific">Diaporthe vaccinii</name>
    <dbReference type="NCBI Taxonomy" id="105482"/>
    <lineage>
        <taxon>Eukaryota</taxon>
        <taxon>Fungi</taxon>
        <taxon>Dikarya</taxon>
        <taxon>Ascomycota</taxon>
        <taxon>Pezizomycotina</taxon>
        <taxon>Sordariomycetes</taxon>
        <taxon>Sordariomycetidae</taxon>
        <taxon>Diaporthales</taxon>
        <taxon>Diaporthaceae</taxon>
        <taxon>Diaporthe</taxon>
        <taxon>Diaporthe eres species complex</taxon>
    </lineage>
</organism>
<dbReference type="Proteomes" id="UP001600888">
    <property type="component" value="Unassembled WGS sequence"/>
</dbReference>
<dbReference type="EMBL" id="JBAWTH010000090">
    <property type="protein sequence ID" value="KAL2278147.1"/>
    <property type="molecule type" value="Genomic_DNA"/>
</dbReference>
<protein>
    <submittedName>
        <fullName evidence="1">Uncharacterized protein</fullName>
    </submittedName>
</protein>
<gene>
    <name evidence="1" type="ORF">FJTKL_14949</name>
</gene>
<evidence type="ECO:0000313" key="2">
    <source>
        <dbReference type="Proteomes" id="UP001600888"/>
    </source>
</evidence>
<proteinExistence type="predicted"/>